<organism evidence="1 2">
    <name type="scientific">Brucella daejeonensis</name>
    <dbReference type="NCBI Taxonomy" id="659015"/>
    <lineage>
        <taxon>Bacteria</taxon>
        <taxon>Pseudomonadati</taxon>
        <taxon>Pseudomonadota</taxon>
        <taxon>Alphaproteobacteria</taxon>
        <taxon>Hyphomicrobiales</taxon>
        <taxon>Brucellaceae</taxon>
        <taxon>Brucella/Ochrobactrum group</taxon>
        <taxon>Brucella</taxon>
    </lineage>
</organism>
<dbReference type="RefSeq" id="WP_183646225.1">
    <property type="nucleotide sequence ID" value="NZ_JACIJG010000001.1"/>
</dbReference>
<reference evidence="1 2" key="1">
    <citation type="submission" date="2020-08" db="EMBL/GenBank/DDBJ databases">
        <title>Genomic Encyclopedia of Type Strains, Phase IV (KMG-IV): sequencing the most valuable type-strain genomes for metagenomic binning, comparative biology and taxonomic classification.</title>
        <authorList>
            <person name="Goeker M."/>
        </authorList>
    </citation>
    <scope>NUCLEOTIDE SEQUENCE [LARGE SCALE GENOMIC DNA]</scope>
    <source>
        <strain evidence="1 2">DSM 26944</strain>
    </source>
</reference>
<dbReference type="EMBL" id="JACIJG010000001">
    <property type="protein sequence ID" value="MBB5700169.1"/>
    <property type="molecule type" value="Genomic_DNA"/>
</dbReference>
<evidence type="ECO:0000313" key="1">
    <source>
        <dbReference type="EMBL" id="MBB5700169.1"/>
    </source>
</evidence>
<keyword evidence="2" id="KW-1185">Reference proteome</keyword>
<accession>A0A7W9EJF6</accession>
<comment type="caution">
    <text evidence="1">The sequence shown here is derived from an EMBL/GenBank/DDBJ whole genome shotgun (WGS) entry which is preliminary data.</text>
</comment>
<name>A0A7W9EJF6_9HYPH</name>
<proteinExistence type="predicted"/>
<evidence type="ECO:0000313" key="2">
    <source>
        <dbReference type="Proteomes" id="UP000555546"/>
    </source>
</evidence>
<protein>
    <recommendedName>
        <fullName evidence="3">Methyltransferase</fullName>
    </recommendedName>
</protein>
<dbReference type="AlphaFoldDB" id="A0A7W9EJF6"/>
<dbReference type="Proteomes" id="UP000555546">
    <property type="component" value="Unassembled WGS sequence"/>
</dbReference>
<gene>
    <name evidence="1" type="ORF">FHS76_000007</name>
</gene>
<evidence type="ECO:0008006" key="3">
    <source>
        <dbReference type="Google" id="ProtNLM"/>
    </source>
</evidence>
<sequence>MRTQFNSSEPLDPAFHLIPEEQLDRVFNQDMCDIDGSFLGFTNVYMSLAALIPMHWTVIDLGCAYAPQAFIFQNHKAYIGVDGSACERFFASNTTHYECSAGEFIRNHANDFDKEQTFAICSYVPNWFGENAIELTRQNFKNVFTFYPAGERQIAFGRAALRERE</sequence>